<keyword evidence="1" id="KW-0479">Metal-binding</keyword>
<proteinExistence type="predicted"/>
<gene>
    <name evidence="6" type="ORF">IZO911_LOCUS22477</name>
</gene>
<keyword evidence="3" id="KW-1133">Transmembrane helix</keyword>
<sequence length="223" mass="22768">MAHLLWLLCFVLILVAFSSISANLVVYTVTFVPCVQGSTCPQGNPVSFNATFALNGTLSPNITLNVGDTLQFNLATTVSIHPLTICQNSVVPSFCQGAASTNLLNSPITNAGTTTSVVFSTSGTYYYGCNNHPGMGAMINVIQTVTTAVSASTTVVTSSAATAIVVTSSVSTANTASSVATAMVTSASTGSTSSSTKGAGARHQLSVLFLFTVIVALFTIICT</sequence>
<name>A0A814NDR1_9BILA</name>
<feature type="signal peptide" evidence="4">
    <location>
        <begin position="1"/>
        <end position="22"/>
    </location>
</feature>
<keyword evidence="4" id="KW-0732">Signal</keyword>
<reference evidence="6" key="1">
    <citation type="submission" date="2021-02" db="EMBL/GenBank/DDBJ databases">
        <authorList>
            <person name="Nowell W R."/>
        </authorList>
    </citation>
    <scope>NUCLEOTIDE SEQUENCE</scope>
</reference>
<dbReference type="SUPFAM" id="SSF49503">
    <property type="entry name" value="Cupredoxins"/>
    <property type="match status" value="1"/>
</dbReference>
<keyword evidence="2" id="KW-0186">Copper</keyword>
<comment type="caution">
    <text evidence="6">The sequence shown here is derived from an EMBL/GenBank/DDBJ whole genome shotgun (WGS) entry which is preliminary data.</text>
</comment>
<keyword evidence="3" id="KW-0472">Membrane</keyword>
<dbReference type="EMBL" id="CAJNOE010000251">
    <property type="protein sequence ID" value="CAF1090623.1"/>
    <property type="molecule type" value="Genomic_DNA"/>
</dbReference>
<feature type="transmembrane region" description="Helical" evidence="3">
    <location>
        <begin position="205"/>
        <end position="222"/>
    </location>
</feature>
<feature type="chain" id="PRO_5033035340" description="Blue (type 1) copper domain-containing protein" evidence="4">
    <location>
        <begin position="23"/>
        <end position="223"/>
    </location>
</feature>
<dbReference type="GO" id="GO:0009055">
    <property type="term" value="F:electron transfer activity"/>
    <property type="evidence" value="ECO:0007669"/>
    <property type="project" value="InterPro"/>
</dbReference>
<keyword evidence="3" id="KW-0812">Transmembrane</keyword>
<dbReference type="Proteomes" id="UP000663860">
    <property type="component" value="Unassembled WGS sequence"/>
</dbReference>
<evidence type="ECO:0000313" key="6">
    <source>
        <dbReference type="EMBL" id="CAF1090623.1"/>
    </source>
</evidence>
<organism evidence="6 7">
    <name type="scientific">Adineta steineri</name>
    <dbReference type="NCBI Taxonomy" id="433720"/>
    <lineage>
        <taxon>Eukaryota</taxon>
        <taxon>Metazoa</taxon>
        <taxon>Spiralia</taxon>
        <taxon>Gnathifera</taxon>
        <taxon>Rotifera</taxon>
        <taxon>Eurotatoria</taxon>
        <taxon>Bdelloidea</taxon>
        <taxon>Adinetida</taxon>
        <taxon>Adinetidae</taxon>
        <taxon>Adineta</taxon>
    </lineage>
</organism>
<dbReference type="Gene3D" id="2.60.40.420">
    <property type="entry name" value="Cupredoxins - blue copper proteins"/>
    <property type="match status" value="1"/>
</dbReference>
<protein>
    <recommendedName>
        <fullName evidence="5">Blue (type 1) copper domain-containing protein</fullName>
    </recommendedName>
</protein>
<dbReference type="AlphaFoldDB" id="A0A814NDR1"/>
<evidence type="ECO:0000256" key="3">
    <source>
        <dbReference type="SAM" id="Phobius"/>
    </source>
</evidence>
<dbReference type="Pfam" id="PF00127">
    <property type="entry name" value="Copper-bind"/>
    <property type="match status" value="1"/>
</dbReference>
<evidence type="ECO:0000259" key="5">
    <source>
        <dbReference type="Pfam" id="PF00127"/>
    </source>
</evidence>
<feature type="domain" description="Blue (type 1) copper" evidence="5">
    <location>
        <begin position="61"/>
        <end position="138"/>
    </location>
</feature>
<evidence type="ECO:0000256" key="1">
    <source>
        <dbReference type="ARBA" id="ARBA00022723"/>
    </source>
</evidence>
<evidence type="ECO:0000313" key="7">
    <source>
        <dbReference type="Proteomes" id="UP000663860"/>
    </source>
</evidence>
<accession>A0A814NDR1</accession>
<dbReference type="InterPro" id="IPR008972">
    <property type="entry name" value="Cupredoxin"/>
</dbReference>
<evidence type="ECO:0000256" key="2">
    <source>
        <dbReference type="ARBA" id="ARBA00023008"/>
    </source>
</evidence>
<dbReference type="GO" id="GO:0005507">
    <property type="term" value="F:copper ion binding"/>
    <property type="evidence" value="ECO:0007669"/>
    <property type="project" value="InterPro"/>
</dbReference>
<dbReference type="InterPro" id="IPR000923">
    <property type="entry name" value="BlueCu_1"/>
</dbReference>
<evidence type="ECO:0000256" key="4">
    <source>
        <dbReference type="SAM" id="SignalP"/>
    </source>
</evidence>
<dbReference type="CDD" id="cd00920">
    <property type="entry name" value="Cupredoxin"/>
    <property type="match status" value="1"/>
</dbReference>